<dbReference type="AlphaFoldDB" id="A0AAE3H2N2"/>
<proteinExistence type="predicted"/>
<accession>A0AAE3H2N2</accession>
<organism evidence="1 2">
    <name type="scientific">Lacihabitans soyangensis</name>
    <dbReference type="NCBI Taxonomy" id="869394"/>
    <lineage>
        <taxon>Bacteria</taxon>
        <taxon>Pseudomonadati</taxon>
        <taxon>Bacteroidota</taxon>
        <taxon>Cytophagia</taxon>
        <taxon>Cytophagales</taxon>
        <taxon>Leadbetterellaceae</taxon>
        <taxon>Lacihabitans</taxon>
    </lineage>
</organism>
<evidence type="ECO:0000313" key="1">
    <source>
        <dbReference type="EMBL" id="MCP9763832.1"/>
    </source>
</evidence>
<evidence type="ECO:0000313" key="2">
    <source>
        <dbReference type="Proteomes" id="UP001204144"/>
    </source>
</evidence>
<dbReference type="Proteomes" id="UP001204144">
    <property type="component" value="Unassembled WGS sequence"/>
</dbReference>
<protein>
    <submittedName>
        <fullName evidence="1">Uncharacterized protein</fullName>
    </submittedName>
</protein>
<keyword evidence="2" id="KW-1185">Reference proteome</keyword>
<comment type="caution">
    <text evidence="1">The sequence shown here is derived from an EMBL/GenBank/DDBJ whole genome shotgun (WGS) entry which is preliminary data.</text>
</comment>
<name>A0AAE3H2N2_9BACT</name>
<sequence length="81" mass="9206">MGEQYVNILSEEKAVAIDLYYNPVTGEVKYGYKTLDKRIVKELMVRPGIYKPATAGDWNYAKGRFLNWVMEALAPPPTPPQ</sequence>
<dbReference type="EMBL" id="RJUF01000041">
    <property type="protein sequence ID" value="MCP9763832.1"/>
    <property type="molecule type" value="Genomic_DNA"/>
</dbReference>
<reference evidence="1 2" key="1">
    <citation type="submission" date="2018-11" db="EMBL/GenBank/DDBJ databases">
        <title>Novel bacteria species description.</title>
        <authorList>
            <person name="Han J.-H."/>
        </authorList>
    </citation>
    <scope>NUCLEOTIDE SEQUENCE [LARGE SCALE GENOMIC DNA]</scope>
    <source>
        <strain evidence="1 2">KCTC23259</strain>
    </source>
</reference>
<gene>
    <name evidence="1" type="ORF">EGI31_12790</name>
</gene>